<accession>A0A4Z2EMM0</accession>
<proteinExistence type="predicted"/>
<evidence type="ECO:0000313" key="3">
    <source>
        <dbReference type="EMBL" id="TNN30187.1"/>
    </source>
</evidence>
<keyword evidence="2" id="KW-1133">Transmembrane helix</keyword>
<sequence>MLLKLKRPVGPKLGGICCGLPALATCCIWAPFIIPMAADTCRAPGAGGVRVERRRRRGVVGAGLRVEERRRGLRGGRGGGELLLLPGLRLGRRRSGGGGEAGRAAALARGRRRVLRERRRVLPQRGAGLGFGRLQVRQRDAQLLGGVGGRRAGTVMGGRASHAARRGRRAGGGGALVGGEELLLDGGRVGGAGLRVVGRGGRGVRRAGARGRAAPLAVGAKAPEPACSPWPEPGRAAPPAAPLCFGEPLALPGLTGRTGNGPQVLAAGEKVPPNCAMGSRGCRIWCMVCAASSASCGGSDTGNGGRTPGASPLPSLPPAWEEGEGEDSDGWNDTPADATSELSALGPAADPTPAVAPLEKEAAAALEPGARMWFRGIRSSSSLAGSWIRALISCTA</sequence>
<feature type="compositionally biased region" description="Acidic residues" evidence="1">
    <location>
        <begin position="321"/>
        <end position="330"/>
    </location>
</feature>
<keyword evidence="4" id="KW-1185">Reference proteome</keyword>
<evidence type="ECO:0000256" key="1">
    <source>
        <dbReference type="SAM" id="MobiDB-lite"/>
    </source>
</evidence>
<organism evidence="3 4">
    <name type="scientific">Liparis tanakae</name>
    <name type="common">Tanaka's snailfish</name>
    <dbReference type="NCBI Taxonomy" id="230148"/>
    <lineage>
        <taxon>Eukaryota</taxon>
        <taxon>Metazoa</taxon>
        <taxon>Chordata</taxon>
        <taxon>Craniata</taxon>
        <taxon>Vertebrata</taxon>
        <taxon>Euteleostomi</taxon>
        <taxon>Actinopterygii</taxon>
        <taxon>Neopterygii</taxon>
        <taxon>Teleostei</taxon>
        <taxon>Neoteleostei</taxon>
        <taxon>Acanthomorphata</taxon>
        <taxon>Eupercaria</taxon>
        <taxon>Perciformes</taxon>
        <taxon>Cottioidei</taxon>
        <taxon>Cottales</taxon>
        <taxon>Liparidae</taxon>
        <taxon>Liparis</taxon>
    </lineage>
</organism>
<keyword evidence="2" id="KW-0812">Transmembrane</keyword>
<comment type="caution">
    <text evidence="3">The sequence shown here is derived from an EMBL/GenBank/DDBJ whole genome shotgun (WGS) entry which is preliminary data.</text>
</comment>
<protein>
    <submittedName>
        <fullName evidence="3">Uncharacterized protein</fullName>
    </submittedName>
</protein>
<name>A0A4Z2EMM0_9TELE</name>
<evidence type="ECO:0000256" key="2">
    <source>
        <dbReference type="SAM" id="Phobius"/>
    </source>
</evidence>
<evidence type="ECO:0000313" key="4">
    <source>
        <dbReference type="Proteomes" id="UP000314294"/>
    </source>
</evidence>
<keyword evidence="2" id="KW-0472">Membrane</keyword>
<dbReference type="Proteomes" id="UP000314294">
    <property type="component" value="Unassembled WGS sequence"/>
</dbReference>
<dbReference type="AlphaFoldDB" id="A0A4Z2EMM0"/>
<reference evidence="3 4" key="1">
    <citation type="submission" date="2019-03" db="EMBL/GenBank/DDBJ databases">
        <title>First draft genome of Liparis tanakae, snailfish: a comprehensive survey of snailfish specific genes.</title>
        <authorList>
            <person name="Kim W."/>
            <person name="Song I."/>
            <person name="Jeong J.-H."/>
            <person name="Kim D."/>
            <person name="Kim S."/>
            <person name="Ryu S."/>
            <person name="Song J.Y."/>
            <person name="Lee S.K."/>
        </authorList>
    </citation>
    <scope>NUCLEOTIDE SEQUENCE [LARGE SCALE GENOMIC DNA]</scope>
    <source>
        <tissue evidence="3">Muscle</tissue>
    </source>
</reference>
<feature type="region of interest" description="Disordered" evidence="1">
    <location>
        <begin position="297"/>
        <end position="354"/>
    </location>
</feature>
<gene>
    <name evidence="3" type="ORF">EYF80_059662</name>
</gene>
<feature type="transmembrane region" description="Helical" evidence="2">
    <location>
        <begin position="12"/>
        <end position="34"/>
    </location>
</feature>
<dbReference type="EMBL" id="SRLO01004766">
    <property type="protein sequence ID" value="TNN30187.1"/>
    <property type="molecule type" value="Genomic_DNA"/>
</dbReference>